<comment type="function">
    <text evidence="5">One of two assembly initiator proteins, it binds directly to the 5'-end of the 23S rRNA, where it nucleates assembly of the 50S subunit.</text>
</comment>
<accession>A0A0G4K492</accession>
<protein>
    <recommendedName>
        <fullName evidence="4 5">Large ribosomal subunit protein uL24</fullName>
    </recommendedName>
</protein>
<dbReference type="AlphaFoldDB" id="A0A0G4K492"/>
<dbReference type="InterPro" id="IPR057264">
    <property type="entry name" value="Ribosomal_uL24_C"/>
</dbReference>
<dbReference type="NCBIfam" id="TIGR01079">
    <property type="entry name" value="rplX_bact"/>
    <property type="match status" value="1"/>
</dbReference>
<dbReference type="EMBL" id="CVLB01000001">
    <property type="protein sequence ID" value="CRF31516.1"/>
    <property type="molecule type" value="Genomic_DNA"/>
</dbReference>
<dbReference type="Gene3D" id="2.30.30.30">
    <property type="match status" value="1"/>
</dbReference>
<evidence type="ECO:0000256" key="3">
    <source>
        <dbReference type="ARBA" id="ARBA00023274"/>
    </source>
</evidence>
<evidence type="ECO:0000313" key="8">
    <source>
        <dbReference type="Proteomes" id="UP000043763"/>
    </source>
</evidence>
<dbReference type="InterPro" id="IPR005824">
    <property type="entry name" value="KOW"/>
</dbReference>
<dbReference type="GO" id="GO:0019843">
    <property type="term" value="F:rRNA binding"/>
    <property type="evidence" value="ECO:0007669"/>
    <property type="project" value="UniProtKB-UniRule"/>
</dbReference>
<dbReference type="Pfam" id="PF00467">
    <property type="entry name" value="KOW"/>
    <property type="match status" value="1"/>
</dbReference>
<keyword evidence="2 5" id="KW-0689">Ribosomal protein</keyword>
<gene>
    <name evidence="5" type="primary">rplX</name>
    <name evidence="7" type="ORF">BRSU_0200</name>
</gene>
<evidence type="ECO:0000256" key="2">
    <source>
        <dbReference type="ARBA" id="ARBA00022980"/>
    </source>
</evidence>
<dbReference type="CDD" id="cd06089">
    <property type="entry name" value="KOW_RPL26"/>
    <property type="match status" value="1"/>
</dbReference>
<proteinExistence type="inferred from homology"/>
<comment type="function">
    <text evidence="5">One of the proteins that surrounds the polypeptide exit tunnel on the outside of the subunit.</text>
</comment>
<sequence length="113" mass="12539">MIKKQDLSKTKYKVKKGDTVEVIAGEQSGERGEVLSVDRTRGRVLVKNINMVKKTMPKSQENQKGGIVEKEASIHISNVMVVNKAGKATRVGRKEVDGKLKRYAKKSGEVLDK</sequence>
<dbReference type="GO" id="GO:0003735">
    <property type="term" value="F:structural constituent of ribosome"/>
    <property type="evidence" value="ECO:0007669"/>
    <property type="project" value="InterPro"/>
</dbReference>
<dbReference type="SUPFAM" id="SSF50104">
    <property type="entry name" value="Translation proteins SH3-like domain"/>
    <property type="match status" value="1"/>
</dbReference>
<keyword evidence="3 5" id="KW-0687">Ribonucleoprotein</keyword>
<dbReference type="PANTHER" id="PTHR12903">
    <property type="entry name" value="MITOCHONDRIAL RIBOSOMAL PROTEIN L24"/>
    <property type="match status" value="1"/>
</dbReference>
<dbReference type="GO" id="GO:0005840">
    <property type="term" value="C:ribosome"/>
    <property type="evidence" value="ECO:0007669"/>
    <property type="project" value="UniProtKB-KW"/>
</dbReference>
<dbReference type="InterPro" id="IPR041988">
    <property type="entry name" value="Ribosomal_uL24_KOW"/>
</dbReference>
<evidence type="ECO:0000259" key="6">
    <source>
        <dbReference type="SMART" id="SM00739"/>
    </source>
</evidence>
<dbReference type="GO" id="GO:1990904">
    <property type="term" value="C:ribonucleoprotein complex"/>
    <property type="evidence" value="ECO:0007669"/>
    <property type="project" value="UniProtKB-KW"/>
</dbReference>
<comment type="subunit">
    <text evidence="5">Part of the 50S ribosomal subunit.</text>
</comment>
<comment type="similarity">
    <text evidence="1 5">Belongs to the universal ribosomal protein uL24 family.</text>
</comment>
<dbReference type="SMART" id="SM00739">
    <property type="entry name" value="KOW"/>
    <property type="match status" value="1"/>
</dbReference>
<dbReference type="Proteomes" id="UP000043763">
    <property type="component" value="Unassembled WGS sequence"/>
</dbReference>
<keyword evidence="5" id="KW-0694">RNA-binding</keyword>
<evidence type="ECO:0000256" key="4">
    <source>
        <dbReference type="ARBA" id="ARBA00035206"/>
    </source>
</evidence>
<dbReference type="InterPro" id="IPR014722">
    <property type="entry name" value="Rib_uL2_dom2"/>
</dbReference>
<keyword evidence="5" id="KW-0699">rRNA-binding</keyword>
<dbReference type="InterPro" id="IPR003256">
    <property type="entry name" value="Ribosomal_uL24"/>
</dbReference>
<keyword evidence="8" id="KW-1185">Reference proteome</keyword>
<dbReference type="InterPro" id="IPR008991">
    <property type="entry name" value="Translation_prot_SH3-like_sf"/>
</dbReference>
<dbReference type="GeneID" id="66487642"/>
<name>A0A0G4K492_9SPIR</name>
<reference evidence="8" key="1">
    <citation type="submission" date="2015-04" db="EMBL/GenBank/DDBJ databases">
        <authorList>
            <person name="Mushtaq Mamoona"/>
        </authorList>
    </citation>
    <scope>NUCLEOTIDE SEQUENCE [LARGE SCALE GENOMIC DNA]</scope>
    <source>
        <strain evidence="8">AN4859/03</strain>
    </source>
</reference>
<feature type="domain" description="KOW" evidence="6">
    <location>
        <begin position="13"/>
        <end position="40"/>
    </location>
</feature>
<evidence type="ECO:0000256" key="5">
    <source>
        <dbReference type="HAMAP-Rule" id="MF_01326"/>
    </source>
</evidence>
<evidence type="ECO:0000256" key="1">
    <source>
        <dbReference type="ARBA" id="ARBA00010618"/>
    </source>
</evidence>
<dbReference type="GO" id="GO:0006412">
    <property type="term" value="P:translation"/>
    <property type="evidence" value="ECO:0007669"/>
    <property type="project" value="UniProtKB-UniRule"/>
</dbReference>
<dbReference type="RefSeq" id="WP_008723393.1">
    <property type="nucleotide sequence ID" value="NZ_CVLB01000001.1"/>
</dbReference>
<organism evidence="7 8">
    <name type="scientific">Brachyspira suanatina</name>
    <dbReference type="NCBI Taxonomy" id="381802"/>
    <lineage>
        <taxon>Bacteria</taxon>
        <taxon>Pseudomonadati</taxon>
        <taxon>Spirochaetota</taxon>
        <taxon>Spirochaetia</taxon>
        <taxon>Brachyspirales</taxon>
        <taxon>Brachyspiraceae</taxon>
        <taxon>Brachyspira</taxon>
    </lineage>
</organism>
<evidence type="ECO:0000313" key="7">
    <source>
        <dbReference type="EMBL" id="CRF31516.1"/>
    </source>
</evidence>
<dbReference type="OrthoDB" id="9807419at2"/>
<dbReference type="Pfam" id="PF17136">
    <property type="entry name" value="ribosomal_L24"/>
    <property type="match status" value="1"/>
</dbReference>
<dbReference type="HAMAP" id="MF_01326_B">
    <property type="entry name" value="Ribosomal_uL24_B"/>
    <property type="match status" value="1"/>
</dbReference>